<sequence length="171" mass="18460">MIRRRKIDAYLLGNAGTRDKDSMNVKQTAIARYDTLNDTSLTVHDEDEEEMVVERVGRALGAQEKLLKAGCAAHESLRSSSPNKGADVTVDHPSFVLYSSFNGPSRLRGVSVCLQFPGTTTTLGGVEKVNAGGKVQVPSSMCIGEKERKTVKQGTMIMCKGQSGPRKKSEG</sequence>
<name>A0A4Y7SDC0_COPMI</name>
<reference evidence="1 2" key="1">
    <citation type="journal article" date="2019" name="Nat. Ecol. Evol.">
        <title>Megaphylogeny resolves global patterns of mushroom evolution.</title>
        <authorList>
            <person name="Varga T."/>
            <person name="Krizsan K."/>
            <person name="Foldi C."/>
            <person name="Dima B."/>
            <person name="Sanchez-Garcia M."/>
            <person name="Sanchez-Ramirez S."/>
            <person name="Szollosi G.J."/>
            <person name="Szarkandi J.G."/>
            <person name="Papp V."/>
            <person name="Albert L."/>
            <person name="Andreopoulos W."/>
            <person name="Angelini C."/>
            <person name="Antonin V."/>
            <person name="Barry K.W."/>
            <person name="Bougher N.L."/>
            <person name="Buchanan P."/>
            <person name="Buyck B."/>
            <person name="Bense V."/>
            <person name="Catcheside P."/>
            <person name="Chovatia M."/>
            <person name="Cooper J."/>
            <person name="Damon W."/>
            <person name="Desjardin D."/>
            <person name="Finy P."/>
            <person name="Geml J."/>
            <person name="Haridas S."/>
            <person name="Hughes K."/>
            <person name="Justo A."/>
            <person name="Karasinski D."/>
            <person name="Kautmanova I."/>
            <person name="Kiss B."/>
            <person name="Kocsube S."/>
            <person name="Kotiranta H."/>
            <person name="LaButti K.M."/>
            <person name="Lechner B.E."/>
            <person name="Liimatainen K."/>
            <person name="Lipzen A."/>
            <person name="Lukacs Z."/>
            <person name="Mihaltcheva S."/>
            <person name="Morgado L.N."/>
            <person name="Niskanen T."/>
            <person name="Noordeloos M.E."/>
            <person name="Ohm R.A."/>
            <person name="Ortiz-Santana B."/>
            <person name="Ovrebo C."/>
            <person name="Racz N."/>
            <person name="Riley R."/>
            <person name="Savchenko A."/>
            <person name="Shiryaev A."/>
            <person name="Soop K."/>
            <person name="Spirin V."/>
            <person name="Szebenyi C."/>
            <person name="Tomsovsky M."/>
            <person name="Tulloss R.E."/>
            <person name="Uehling J."/>
            <person name="Grigoriev I.V."/>
            <person name="Vagvolgyi C."/>
            <person name="Papp T."/>
            <person name="Martin F.M."/>
            <person name="Miettinen O."/>
            <person name="Hibbett D.S."/>
            <person name="Nagy L.G."/>
        </authorList>
    </citation>
    <scope>NUCLEOTIDE SEQUENCE [LARGE SCALE GENOMIC DNA]</scope>
    <source>
        <strain evidence="1 2">FP101781</strain>
    </source>
</reference>
<evidence type="ECO:0000313" key="2">
    <source>
        <dbReference type="Proteomes" id="UP000298030"/>
    </source>
</evidence>
<accession>A0A4Y7SDC0</accession>
<proteinExistence type="predicted"/>
<dbReference type="EMBL" id="QPFP01000197">
    <property type="protein sequence ID" value="TEB19337.1"/>
    <property type="molecule type" value="Genomic_DNA"/>
</dbReference>
<comment type="caution">
    <text evidence="1">The sequence shown here is derived from an EMBL/GenBank/DDBJ whole genome shotgun (WGS) entry which is preliminary data.</text>
</comment>
<evidence type="ECO:0000313" key="1">
    <source>
        <dbReference type="EMBL" id="TEB19337.1"/>
    </source>
</evidence>
<dbReference type="AlphaFoldDB" id="A0A4Y7SDC0"/>
<keyword evidence="2" id="KW-1185">Reference proteome</keyword>
<organism evidence="1 2">
    <name type="scientific">Coprinellus micaceus</name>
    <name type="common">Glistening ink-cap mushroom</name>
    <name type="synonym">Coprinus micaceus</name>
    <dbReference type="NCBI Taxonomy" id="71717"/>
    <lineage>
        <taxon>Eukaryota</taxon>
        <taxon>Fungi</taxon>
        <taxon>Dikarya</taxon>
        <taxon>Basidiomycota</taxon>
        <taxon>Agaricomycotina</taxon>
        <taxon>Agaricomycetes</taxon>
        <taxon>Agaricomycetidae</taxon>
        <taxon>Agaricales</taxon>
        <taxon>Agaricineae</taxon>
        <taxon>Psathyrellaceae</taxon>
        <taxon>Coprinellus</taxon>
    </lineage>
</organism>
<dbReference type="Proteomes" id="UP000298030">
    <property type="component" value="Unassembled WGS sequence"/>
</dbReference>
<protein>
    <submittedName>
        <fullName evidence="1">Uncharacterized protein</fullName>
    </submittedName>
</protein>
<gene>
    <name evidence="1" type="ORF">FA13DRAFT_1718949</name>
</gene>